<protein>
    <submittedName>
        <fullName evidence="1">Uncharacterized protein</fullName>
    </submittedName>
</protein>
<accession>A0A1Z2XHK2</accession>
<proteinExistence type="predicted"/>
<dbReference type="OrthoDB" id="9967828at2"/>
<dbReference type="AlphaFoldDB" id="A0A1B1SB22"/>
<dbReference type="RefSeq" id="WP_068961280.1">
    <property type="nucleotide sequence ID" value="NZ_CAJTAP010000033.1"/>
</dbReference>
<dbReference type="Proteomes" id="UP000186351">
    <property type="component" value="Chromosome"/>
</dbReference>
<evidence type="ECO:0000313" key="3">
    <source>
        <dbReference type="Proteomes" id="UP000186351"/>
    </source>
</evidence>
<gene>
    <name evidence="1" type="ORF">A4V02_09835</name>
    <name evidence="2" type="ORF">E5333_05710</name>
</gene>
<dbReference type="KEGG" id="pary:A4V02_09835"/>
<dbReference type="EMBL" id="CP015402">
    <property type="protein sequence ID" value="ANU63987.1"/>
    <property type="molecule type" value="Genomic_DNA"/>
</dbReference>
<dbReference type="Proteomes" id="UP000306630">
    <property type="component" value="Unassembled WGS sequence"/>
</dbReference>
<reference evidence="2 4" key="3">
    <citation type="submission" date="2019-04" db="EMBL/GenBank/DDBJ databases">
        <title>Microbes associate with the intestines of laboratory mice.</title>
        <authorList>
            <person name="Navarre W."/>
            <person name="Wong E."/>
            <person name="Huang K."/>
            <person name="Tropini C."/>
            <person name="Ng K."/>
            <person name="Yu B."/>
        </authorList>
    </citation>
    <scope>NUCLEOTIDE SEQUENCE [LARGE SCALE GENOMIC DNA]</scope>
    <source>
        <strain evidence="2 4">NM06_A21</strain>
    </source>
</reference>
<evidence type="ECO:0000313" key="4">
    <source>
        <dbReference type="Proteomes" id="UP000306630"/>
    </source>
</evidence>
<organism evidence="1 3">
    <name type="scientific">Muribaculum intestinale</name>
    <dbReference type="NCBI Taxonomy" id="1796646"/>
    <lineage>
        <taxon>Bacteria</taxon>
        <taxon>Pseudomonadati</taxon>
        <taxon>Bacteroidota</taxon>
        <taxon>Bacteroidia</taxon>
        <taxon>Bacteroidales</taxon>
        <taxon>Muribaculaceae</taxon>
        <taxon>Muribaculum</taxon>
    </lineage>
</organism>
<reference evidence="3" key="1">
    <citation type="submission" date="2016-04" db="EMBL/GenBank/DDBJ databases">
        <title>Complete Genome Sequences of Twelve Strains of a Stable Defined Moderately Diverse Mouse Microbiota 2 (sDMDMm2).</title>
        <authorList>
            <person name="Uchimura Y."/>
            <person name="Wyss M."/>
            <person name="Brugiroux S."/>
            <person name="Limenitakis J.P."/>
            <person name="Stecher B."/>
            <person name="McCoy K.D."/>
            <person name="Macpherson A.J."/>
        </authorList>
    </citation>
    <scope>NUCLEOTIDE SEQUENCE [LARGE SCALE GENOMIC DNA]</scope>
    <source>
        <strain evidence="3">YL27</strain>
    </source>
</reference>
<dbReference type="STRING" id="1796646.A4V02_09835"/>
<dbReference type="EMBL" id="SRYD01000018">
    <property type="protein sequence ID" value="TGY74704.1"/>
    <property type="molecule type" value="Genomic_DNA"/>
</dbReference>
<keyword evidence="3" id="KW-1185">Reference proteome</keyword>
<sequence length="113" mass="12503">MSKLQYLALGVLHRGRLYRNSIVSADGGNVIIRPFDGEVPQTIFVSGVVAVCASERLTDAHRRALTLRVQDAPLLDRAIMRVDRYLSANSLYLSDSSPEADVDTPVLLLLPRR</sequence>
<evidence type="ECO:0000313" key="2">
    <source>
        <dbReference type="EMBL" id="TGY74704.1"/>
    </source>
</evidence>
<accession>A0A1B1SB22</accession>
<name>A0A1B1SB22_9BACT</name>
<dbReference type="GeneID" id="65537169"/>
<evidence type="ECO:0000313" key="1">
    <source>
        <dbReference type="EMBL" id="ANU63987.1"/>
    </source>
</evidence>
<reference evidence="1" key="2">
    <citation type="submission" date="2017-04" db="EMBL/GenBank/DDBJ databases">
        <title>Complete Genome Sequences of Twelve Strains of a Stable Defined Moderately Diverse Mouse Microbiota 2 (sDMDMm2).</title>
        <authorList>
            <person name="Uchimura Y."/>
            <person name="Wyss M."/>
            <person name="Brugiroux S."/>
            <person name="Limenitakis J.P."/>
            <person name="Stecher B."/>
            <person name="McCoy K.D."/>
            <person name="Macpherson A.J."/>
        </authorList>
    </citation>
    <scope>NUCLEOTIDE SEQUENCE</scope>
    <source>
        <strain evidence="1">YL27</strain>
    </source>
</reference>